<dbReference type="OrthoDB" id="8244198at2"/>
<feature type="domain" description="YjiS-like" evidence="1">
    <location>
        <begin position="29"/>
        <end position="59"/>
    </location>
</feature>
<dbReference type="Proteomes" id="UP000220836">
    <property type="component" value="Unassembled WGS sequence"/>
</dbReference>
<gene>
    <name evidence="2" type="ORF">PEV8663_01259</name>
</gene>
<protein>
    <recommendedName>
        <fullName evidence="1">YjiS-like domain-containing protein</fullName>
    </recommendedName>
</protein>
<proteinExistence type="predicted"/>
<reference evidence="2 3" key="1">
    <citation type="submission" date="2017-05" db="EMBL/GenBank/DDBJ databases">
        <authorList>
            <person name="Song R."/>
            <person name="Chenine A.L."/>
            <person name="Ruprecht R.M."/>
        </authorList>
    </citation>
    <scope>NUCLEOTIDE SEQUENCE [LARGE SCALE GENOMIC DNA]</scope>
    <source>
        <strain evidence="2 3">CECT 8663</strain>
    </source>
</reference>
<accession>A0A238K786</accession>
<dbReference type="InterPro" id="IPR009506">
    <property type="entry name" value="YjiS-like"/>
</dbReference>
<name>A0A238K786_9RHOB</name>
<evidence type="ECO:0000259" key="1">
    <source>
        <dbReference type="Pfam" id="PF06568"/>
    </source>
</evidence>
<keyword evidence="3" id="KW-1185">Reference proteome</keyword>
<organism evidence="2 3">
    <name type="scientific">Pelagimonas varians</name>
    <dbReference type="NCBI Taxonomy" id="696760"/>
    <lineage>
        <taxon>Bacteria</taxon>
        <taxon>Pseudomonadati</taxon>
        <taxon>Pseudomonadota</taxon>
        <taxon>Alphaproteobacteria</taxon>
        <taxon>Rhodobacterales</taxon>
        <taxon>Roseobacteraceae</taxon>
        <taxon>Pelagimonas</taxon>
    </lineage>
</organism>
<dbReference type="EMBL" id="FXYH01000003">
    <property type="protein sequence ID" value="SMX37962.1"/>
    <property type="molecule type" value="Genomic_DNA"/>
</dbReference>
<dbReference type="Pfam" id="PF06568">
    <property type="entry name" value="YjiS-like"/>
    <property type="match status" value="1"/>
</dbReference>
<dbReference type="RefSeq" id="WP_097803753.1">
    <property type="nucleotide sequence ID" value="NZ_FXYH01000003.1"/>
</dbReference>
<sequence>MAHIAHTAPTGFAPVALVRGLIADAQDYMARRKEYNRVMQELMSLNDRELNDVGLSRSDFHAIAVETAAQL</sequence>
<evidence type="ECO:0000313" key="3">
    <source>
        <dbReference type="Proteomes" id="UP000220836"/>
    </source>
</evidence>
<dbReference type="AlphaFoldDB" id="A0A238K786"/>
<evidence type="ECO:0000313" key="2">
    <source>
        <dbReference type="EMBL" id="SMX37962.1"/>
    </source>
</evidence>